<dbReference type="AlphaFoldDB" id="A0A0Q0X2Q7"/>
<protein>
    <submittedName>
        <fullName evidence="2">Metal-dependent hydrolase</fullName>
    </submittedName>
</protein>
<keyword evidence="2" id="KW-0378">Hydrolase</keyword>
<evidence type="ECO:0000313" key="2">
    <source>
        <dbReference type="EMBL" id="KQB54021.1"/>
    </source>
</evidence>
<feature type="domain" description="YgjP-like metallopeptidase" evidence="1">
    <location>
        <begin position="93"/>
        <end position="153"/>
    </location>
</feature>
<evidence type="ECO:0000259" key="1">
    <source>
        <dbReference type="Pfam" id="PF01863"/>
    </source>
</evidence>
<proteinExistence type="predicted"/>
<dbReference type="PANTHER" id="PTHR30399">
    <property type="entry name" value="UNCHARACTERIZED PROTEIN YGJP"/>
    <property type="match status" value="1"/>
</dbReference>
<dbReference type="InterPro" id="IPR053136">
    <property type="entry name" value="UTP_pyrophosphatase-like"/>
</dbReference>
<gene>
    <name evidence="2" type="ORF">AQS70_08095</name>
</gene>
<dbReference type="Proteomes" id="UP000050342">
    <property type="component" value="Unassembled WGS sequence"/>
</dbReference>
<dbReference type="OrthoDB" id="9000630at2"/>
<dbReference type="EMBL" id="LLWH01000113">
    <property type="protein sequence ID" value="KQB54021.1"/>
    <property type="molecule type" value="Genomic_DNA"/>
</dbReference>
<reference evidence="2 3" key="1">
    <citation type="submission" date="2015-10" db="EMBL/GenBank/DDBJ databases">
        <title>Pseudomonas helleri sp. nov. and Pseudomonas weihenstephanensis sp. nov., isolated from raw cows milk.</title>
        <authorList>
            <person name="Von Neubeck M."/>
            <person name="Huptas C."/>
            <person name="Wenning M."/>
            <person name="Scherer S."/>
        </authorList>
    </citation>
    <scope>NUCLEOTIDE SEQUENCE [LARGE SCALE GENOMIC DNA]</scope>
    <source>
        <strain evidence="2 3">BSTT44</strain>
    </source>
</reference>
<organism evidence="2 3">
    <name type="scientific">Pseudomonas endophytica</name>
    <dbReference type="NCBI Taxonomy" id="1563157"/>
    <lineage>
        <taxon>Bacteria</taxon>
        <taxon>Pseudomonadati</taxon>
        <taxon>Pseudomonadota</taxon>
        <taxon>Gammaproteobacteria</taxon>
        <taxon>Pseudomonadales</taxon>
        <taxon>Pseudomonadaceae</taxon>
        <taxon>Pseudomonas</taxon>
    </lineage>
</organism>
<dbReference type="PANTHER" id="PTHR30399:SF1">
    <property type="entry name" value="UTP PYROPHOSPHATASE"/>
    <property type="match status" value="1"/>
</dbReference>
<accession>A0A0Q0X2Q7</accession>
<dbReference type="CDD" id="cd07344">
    <property type="entry name" value="M48_yhfN_like"/>
    <property type="match status" value="1"/>
</dbReference>
<evidence type="ECO:0000313" key="3">
    <source>
        <dbReference type="Proteomes" id="UP000050342"/>
    </source>
</evidence>
<dbReference type="Pfam" id="PF01863">
    <property type="entry name" value="YgjP-like"/>
    <property type="match status" value="1"/>
</dbReference>
<comment type="caution">
    <text evidence="2">The sequence shown here is derived from an EMBL/GenBank/DDBJ whole genome shotgun (WGS) entry which is preliminary data.</text>
</comment>
<dbReference type="InterPro" id="IPR002725">
    <property type="entry name" value="YgjP-like_metallopeptidase"/>
</dbReference>
<dbReference type="Gene3D" id="3.30.2010.10">
    <property type="entry name" value="Metalloproteases ('zincins'), catalytic domain"/>
    <property type="match status" value="1"/>
</dbReference>
<dbReference type="RefSeq" id="WP_055102496.1">
    <property type="nucleotide sequence ID" value="NZ_LLWH01000113.1"/>
</dbReference>
<keyword evidence="3" id="KW-1185">Reference proteome</keyword>
<name>A0A0Q0X2Q7_9PSED</name>
<dbReference type="STRING" id="1563157.AQS70_08095"/>
<sequence length="178" mass="20913">MTVLKYLQAYPQTLQDQVRQLIERDQLGSYLSERYPQRHAVQSDKALYAYAQELKQEYLRNAPSFDKVLFDNRLDLTHRALGLHTTISRVQGGKLKAKKELRVASLFKETAPEFLKMIVVHELAHLKESDHNKAFYKLCEHMLPGYHQLEFDLRVYLTWRDLNPGPQVLLPTKTNKEF</sequence>
<dbReference type="GO" id="GO:0016787">
    <property type="term" value="F:hydrolase activity"/>
    <property type="evidence" value="ECO:0007669"/>
    <property type="project" value="UniProtKB-KW"/>
</dbReference>